<name>A0AAV5HWU5_9ROSI</name>
<protein>
    <submittedName>
        <fullName evidence="2">Uncharacterized protein</fullName>
    </submittedName>
</protein>
<evidence type="ECO:0000313" key="2">
    <source>
        <dbReference type="EMBL" id="GKU93353.1"/>
    </source>
</evidence>
<dbReference type="AlphaFoldDB" id="A0AAV5HWU5"/>
<evidence type="ECO:0000313" key="3">
    <source>
        <dbReference type="Proteomes" id="UP001054252"/>
    </source>
</evidence>
<sequence length="89" mass="10106">MQSTQTRTVRKCRTAIPDNEKQTPLTPIVLSTNPIHRHLTTPASDILRKRLRTRAEPPSPGSHLRSTVHPDLRSAANEEKAESPWSFTW</sequence>
<dbReference type="Proteomes" id="UP001054252">
    <property type="component" value="Unassembled WGS sequence"/>
</dbReference>
<feature type="region of interest" description="Disordered" evidence="1">
    <location>
        <begin position="52"/>
        <end position="89"/>
    </location>
</feature>
<dbReference type="EMBL" id="BPVZ01000007">
    <property type="protein sequence ID" value="GKU93353.1"/>
    <property type="molecule type" value="Genomic_DNA"/>
</dbReference>
<organism evidence="2 3">
    <name type="scientific">Rubroshorea leprosula</name>
    <dbReference type="NCBI Taxonomy" id="152421"/>
    <lineage>
        <taxon>Eukaryota</taxon>
        <taxon>Viridiplantae</taxon>
        <taxon>Streptophyta</taxon>
        <taxon>Embryophyta</taxon>
        <taxon>Tracheophyta</taxon>
        <taxon>Spermatophyta</taxon>
        <taxon>Magnoliopsida</taxon>
        <taxon>eudicotyledons</taxon>
        <taxon>Gunneridae</taxon>
        <taxon>Pentapetalae</taxon>
        <taxon>rosids</taxon>
        <taxon>malvids</taxon>
        <taxon>Malvales</taxon>
        <taxon>Dipterocarpaceae</taxon>
        <taxon>Rubroshorea</taxon>
    </lineage>
</organism>
<feature type="compositionally biased region" description="Basic and acidic residues" evidence="1">
    <location>
        <begin position="68"/>
        <end position="82"/>
    </location>
</feature>
<proteinExistence type="predicted"/>
<comment type="caution">
    <text evidence="2">The sequence shown here is derived from an EMBL/GenBank/DDBJ whole genome shotgun (WGS) entry which is preliminary data.</text>
</comment>
<accession>A0AAV5HWU5</accession>
<gene>
    <name evidence="2" type="ORF">SLEP1_g6954</name>
</gene>
<keyword evidence="3" id="KW-1185">Reference proteome</keyword>
<evidence type="ECO:0000256" key="1">
    <source>
        <dbReference type="SAM" id="MobiDB-lite"/>
    </source>
</evidence>
<feature type="region of interest" description="Disordered" evidence="1">
    <location>
        <begin position="1"/>
        <end position="26"/>
    </location>
</feature>
<reference evidence="2 3" key="1">
    <citation type="journal article" date="2021" name="Commun. Biol.">
        <title>The genome of Shorea leprosula (Dipterocarpaceae) highlights the ecological relevance of drought in aseasonal tropical rainforests.</title>
        <authorList>
            <person name="Ng K.K.S."/>
            <person name="Kobayashi M.J."/>
            <person name="Fawcett J.A."/>
            <person name="Hatakeyama M."/>
            <person name="Paape T."/>
            <person name="Ng C.H."/>
            <person name="Ang C.C."/>
            <person name="Tnah L.H."/>
            <person name="Lee C.T."/>
            <person name="Nishiyama T."/>
            <person name="Sese J."/>
            <person name="O'Brien M.J."/>
            <person name="Copetti D."/>
            <person name="Mohd Noor M.I."/>
            <person name="Ong R.C."/>
            <person name="Putra M."/>
            <person name="Sireger I.Z."/>
            <person name="Indrioko S."/>
            <person name="Kosugi Y."/>
            <person name="Izuno A."/>
            <person name="Isagi Y."/>
            <person name="Lee S.L."/>
            <person name="Shimizu K.K."/>
        </authorList>
    </citation>
    <scope>NUCLEOTIDE SEQUENCE [LARGE SCALE GENOMIC DNA]</scope>
    <source>
        <strain evidence="2">214</strain>
    </source>
</reference>